<protein>
    <submittedName>
        <fullName evidence="1">Uncharacterized protein</fullName>
    </submittedName>
</protein>
<comment type="caution">
    <text evidence="1">The sequence shown here is derived from an EMBL/GenBank/DDBJ whole genome shotgun (WGS) entry which is preliminary data.</text>
</comment>
<evidence type="ECO:0000313" key="1">
    <source>
        <dbReference type="EMBL" id="CAI5453829.1"/>
    </source>
</evidence>
<keyword evidence="2" id="KW-1185">Reference proteome</keyword>
<name>A0A9P1IZC3_9PELO</name>
<accession>A0A9P1IZC3</accession>
<dbReference type="AlphaFoldDB" id="A0A9P1IZC3"/>
<proteinExistence type="predicted"/>
<dbReference type="Proteomes" id="UP001152747">
    <property type="component" value="Unassembled WGS sequence"/>
</dbReference>
<sequence>MSSTQKEKLDSSMVRFYPLSRQASLAYQYPAAVELFDIKKSSSFSAKLQIWHQIAMNSIIDLFFEYFVK</sequence>
<reference evidence="1" key="1">
    <citation type="submission" date="2022-11" db="EMBL/GenBank/DDBJ databases">
        <authorList>
            <person name="Kikuchi T."/>
        </authorList>
    </citation>
    <scope>NUCLEOTIDE SEQUENCE</scope>
    <source>
        <strain evidence="1">PS1010</strain>
    </source>
</reference>
<organism evidence="1 2">
    <name type="scientific">Caenorhabditis angaria</name>
    <dbReference type="NCBI Taxonomy" id="860376"/>
    <lineage>
        <taxon>Eukaryota</taxon>
        <taxon>Metazoa</taxon>
        <taxon>Ecdysozoa</taxon>
        <taxon>Nematoda</taxon>
        <taxon>Chromadorea</taxon>
        <taxon>Rhabditida</taxon>
        <taxon>Rhabditina</taxon>
        <taxon>Rhabditomorpha</taxon>
        <taxon>Rhabditoidea</taxon>
        <taxon>Rhabditidae</taxon>
        <taxon>Peloderinae</taxon>
        <taxon>Caenorhabditis</taxon>
    </lineage>
</organism>
<gene>
    <name evidence="1" type="ORF">CAMP_LOCUS16466</name>
</gene>
<dbReference type="EMBL" id="CANHGI010000005">
    <property type="protein sequence ID" value="CAI5453829.1"/>
    <property type="molecule type" value="Genomic_DNA"/>
</dbReference>
<evidence type="ECO:0000313" key="2">
    <source>
        <dbReference type="Proteomes" id="UP001152747"/>
    </source>
</evidence>